<dbReference type="EMBL" id="LAZR01008126">
    <property type="protein sequence ID" value="KKM80804.1"/>
    <property type="molecule type" value="Genomic_DNA"/>
</dbReference>
<protein>
    <submittedName>
        <fullName evidence="1">Uncharacterized protein</fullName>
    </submittedName>
</protein>
<comment type="caution">
    <text evidence="1">The sequence shown here is derived from an EMBL/GenBank/DDBJ whole genome shotgun (WGS) entry which is preliminary data.</text>
</comment>
<dbReference type="AlphaFoldDB" id="A0A0F9KF25"/>
<reference evidence="1" key="1">
    <citation type="journal article" date="2015" name="Nature">
        <title>Complex archaea that bridge the gap between prokaryotes and eukaryotes.</title>
        <authorList>
            <person name="Spang A."/>
            <person name="Saw J.H."/>
            <person name="Jorgensen S.L."/>
            <person name="Zaremba-Niedzwiedzka K."/>
            <person name="Martijn J."/>
            <person name="Lind A.E."/>
            <person name="van Eijk R."/>
            <person name="Schleper C."/>
            <person name="Guy L."/>
            <person name="Ettema T.J."/>
        </authorList>
    </citation>
    <scope>NUCLEOTIDE SEQUENCE</scope>
</reference>
<sequence>MFEIVTEDYKKKRLKNMRKRRVYLDSNYIKKDLVSLANKKKLFLRSNDTKHEVVNKILMREFGSYRMGNNRMNPKKII</sequence>
<accession>A0A0F9KF25</accession>
<proteinExistence type="predicted"/>
<name>A0A0F9KF25_9ZZZZ</name>
<organism evidence="1">
    <name type="scientific">marine sediment metagenome</name>
    <dbReference type="NCBI Taxonomy" id="412755"/>
    <lineage>
        <taxon>unclassified sequences</taxon>
        <taxon>metagenomes</taxon>
        <taxon>ecological metagenomes</taxon>
    </lineage>
</organism>
<gene>
    <name evidence="1" type="ORF">LCGC14_1336280</name>
</gene>
<evidence type="ECO:0000313" key="1">
    <source>
        <dbReference type="EMBL" id="KKM80804.1"/>
    </source>
</evidence>